<dbReference type="PANTHER" id="PTHR21255">
    <property type="entry name" value="T-COMPLEX-ASSOCIATED-TESTIS-EXPRESSED 1/ DYNEIN LIGHT CHAIN"/>
    <property type="match status" value="1"/>
</dbReference>
<comment type="similarity">
    <text evidence="1">Belongs to the dynein light chain Tctex-type family.</text>
</comment>
<organism evidence="2 3">
    <name type="scientific">Oncorhynchus tshawytscha</name>
    <name type="common">Chinook salmon</name>
    <name type="synonym">Salmo tshawytscha</name>
    <dbReference type="NCBI Taxonomy" id="74940"/>
    <lineage>
        <taxon>Eukaryota</taxon>
        <taxon>Metazoa</taxon>
        <taxon>Chordata</taxon>
        <taxon>Craniata</taxon>
        <taxon>Vertebrata</taxon>
        <taxon>Euteleostomi</taxon>
        <taxon>Actinopterygii</taxon>
        <taxon>Neopterygii</taxon>
        <taxon>Teleostei</taxon>
        <taxon>Protacanthopterygii</taxon>
        <taxon>Salmoniformes</taxon>
        <taxon>Salmonidae</taxon>
        <taxon>Salmoninae</taxon>
        <taxon>Oncorhynchus</taxon>
    </lineage>
</organism>
<name>A0A8C8K908_ONCTS</name>
<reference evidence="2" key="1">
    <citation type="submission" date="2025-08" db="UniProtKB">
        <authorList>
            <consortium name="Ensembl"/>
        </authorList>
    </citation>
    <scope>IDENTIFICATION</scope>
</reference>
<dbReference type="InterPro" id="IPR038586">
    <property type="entry name" value="Tctex-1-like_sf"/>
</dbReference>
<evidence type="ECO:0000313" key="3">
    <source>
        <dbReference type="Proteomes" id="UP000694402"/>
    </source>
</evidence>
<dbReference type="GO" id="GO:0005737">
    <property type="term" value="C:cytoplasm"/>
    <property type="evidence" value="ECO:0007669"/>
    <property type="project" value="TreeGrafter"/>
</dbReference>
<evidence type="ECO:0000256" key="1">
    <source>
        <dbReference type="ARBA" id="ARBA00005361"/>
    </source>
</evidence>
<dbReference type="Proteomes" id="UP000694402">
    <property type="component" value="Unassembled WGS sequence"/>
</dbReference>
<dbReference type="PANTHER" id="PTHR21255:SF61">
    <property type="entry name" value="TCTEX1 DOMAIN CONTAINING 1"/>
    <property type="match status" value="1"/>
</dbReference>
<dbReference type="Gene3D" id="3.30.1140.40">
    <property type="entry name" value="Tctex-1"/>
    <property type="match status" value="1"/>
</dbReference>
<dbReference type="GeneTree" id="ENSGT00970000198027"/>
<dbReference type="GO" id="GO:0007018">
    <property type="term" value="P:microtubule-based movement"/>
    <property type="evidence" value="ECO:0007669"/>
    <property type="project" value="TreeGrafter"/>
</dbReference>
<accession>A0A8C8K908</accession>
<dbReference type="GO" id="GO:0005868">
    <property type="term" value="C:cytoplasmic dynein complex"/>
    <property type="evidence" value="ECO:0007669"/>
    <property type="project" value="TreeGrafter"/>
</dbReference>
<evidence type="ECO:0000313" key="2">
    <source>
        <dbReference type="Ensembl" id="ENSOTSP00005103924.1"/>
    </source>
</evidence>
<sequence>MHFGAESEDSAGCTDSDSVSRVSHVSMEICLGFTSTLQVPAGSAQPAEKFPCGLVHRMRQDFLSSRLEAMDYSAPSCGGLVKALSEEVKALMRTVCPDRYRLVCTVALGQLGPEGQQGYGGLVLASRSLWDPHTDTSLQSLTVCPICMNDSSAVLCKTVIIIFGVYLNKTNVFMYTSCEV</sequence>
<dbReference type="Pfam" id="PF03645">
    <property type="entry name" value="Tctex-1"/>
    <property type="match status" value="1"/>
</dbReference>
<reference evidence="2" key="2">
    <citation type="submission" date="2025-09" db="UniProtKB">
        <authorList>
            <consortium name="Ensembl"/>
        </authorList>
    </citation>
    <scope>IDENTIFICATION</scope>
</reference>
<keyword evidence="3" id="KW-1185">Reference proteome</keyword>
<dbReference type="AlphaFoldDB" id="A0A8C8K908"/>
<protein>
    <submittedName>
        <fullName evidence="2">Uncharacterized protein</fullName>
    </submittedName>
</protein>
<dbReference type="InterPro" id="IPR005334">
    <property type="entry name" value="Tctex-1-like"/>
</dbReference>
<dbReference type="Ensembl" id="ENSOTST00005112342.2">
    <property type="protein sequence ID" value="ENSOTSP00005103924.1"/>
    <property type="gene ID" value="ENSOTSG00005047556.2"/>
</dbReference>
<dbReference type="GO" id="GO:0045505">
    <property type="term" value="F:dynein intermediate chain binding"/>
    <property type="evidence" value="ECO:0007669"/>
    <property type="project" value="TreeGrafter"/>
</dbReference>
<proteinExistence type="inferred from homology"/>